<evidence type="ECO:0000256" key="3">
    <source>
        <dbReference type="SAM" id="MobiDB-lite"/>
    </source>
</evidence>
<evidence type="ECO:0000259" key="4">
    <source>
        <dbReference type="SMART" id="SM00470"/>
    </source>
</evidence>
<dbReference type="Pfam" id="PF02195">
    <property type="entry name" value="ParB_N"/>
    <property type="match status" value="1"/>
</dbReference>
<feature type="region of interest" description="Disordered" evidence="3">
    <location>
        <begin position="433"/>
        <end position="470"/>
    </location>
</feature>
<dbReference type="InterPro" id="IPR041468">
    <property type="entry name" value="HTH_ParB/Spo0J"/>
</dbReference>
<dbReference type="GO" id="GO:0005694">
    <property type="term" value="C:chromosome"/>
    <property type="evidence" value="ECO:0007669"/>
    <property type="project" value="TreeGrafter"/>
</dbReference>
<dbReference type="InterPro" id="IPR036086">
    <property type="entry name" value="ParB/Sulfiredoxin_sf"/>
</dbReference>
<reference evidence="5 6" key="1">
    <citation type="submission" date="2017-07" db="EMBL/GenBank/DDBJ databases">
        <title>Draft whole genome sequences of clinical Proprionibacteriaceae strains.</title>
        <authorList>
            <person name="Bernier A.-M."/>
            <person name="Bernard K."/>
            <person name="Domingo M.-C."/>
        </authorList>
    </citation>
    <scope>NUCLEOTIDE SEQUENCE [LARGE SCALE GENOMIC DNA]</scope>
    <source>
        <strain evidence="5 6">NML 130396</strain>
    </source>
</reference>
<comment type="caution">
    <text evidence="5">The sequence shown here is derived from an EMBL/GenBank/DDBJ whole genome shotgun (WGS) entry which is preliminary data.</text>
</comment>
<dbReference type="EMBL" id="NMVQ01000015">
    <property type="protein sequence ID" value="OYO21488.1"/>
    <property type="molecule type" value="Genomic_DNA"/>
</dbReference>
<evidence type="ECO:0000256" key="2">
    <source>
        <dbReference type="ARBA" id="ARBA00022829"/>
    </source>
</evidence>
<dbReference type="InterPro" id="IPR003115">
    <property type="entry name" value="ParB_N"/>
</dbReference>
<evidence type="ECO:0000313" key="5">
    <source>
        <dbReference type="EMBL" id="OYO21488.1"/>
    </source>
</evidence>
<dbReference type="SUPFAM" id="SSF110849">
    <property type="entry name" value="ParB/Sulfiredoxin"/>
    <property type="match status" value="1"/>
</dbReference>
<dbReference type="OrthoDB" id="70307at2"/>
<feature type="domain" description="ParB-like N-terminal" evidence="4">
    <location>
        <begin position="39"/>
        <end position="140"/>
    </location>
</feature>
<gene>
    <name evidence="5" type="ORF">CGZ93_10445</name>
</gene>
<feature type="region of interest" description="Disordered" evidence="3">
    <location>
        <begin position="1"/>
        <end position="21"/>
    </location>
</feature>
<evidence type="ECO:0000313" key="6">
    <source>
        <dbReference type="Proteomes" id="UP000216311"/>
    </source>
</evidence>
<keyword evidence="6" id="KW-1185">Reference proteome</keyword>
<dbReference type="InterPro" id="IPR004437">
    <property type="entry name" value="ParB/RepB/Spo0J"/>
</dbReference>
<dbReference type="Pfam" id="PF17762">
    <property type="entry name" value="HTH_ParB"/>
    <property type="match status" value="1"/>
</dbReference>
<dbReference type="Gene3D" id="3.90.1530.30">
    <property type="match status" value="1"/>
</dbReference>
<dbReference type="SUPFAM" id="SSF109709">
    <property type="entry name" value="KorB DNA-binding domain-like"/>
    <property type="match status" value="1"/>
</dbReference>
<feature type="compositionally biased region" description="Polar residues" evidence="3">
    <location>
        <begin position="447"/>
        <end position="463"/>
    </location>
</feature>
<dbReference type="Gene3D" id="1.10.10.2830">
    <property type="match status" value="1"/>
</dbReference>
<keyword evidence="2" id="KW-0159">Chromosome partition</keyword>
<organism evidence="5 6">
    <name type="scientific">Enemella dayhoffiae</name>
    <dbReference type="NCBI Taxonomy" id="2016507"/>
    <lineage>
        <taxon>Bacteria</taxon>
        <taxon>Bacillati</taxon>
        <taxon>Actinomycetota</taxon>
        <taxon>Actinomycetes</taxon>
        <taxon>Propionibacteriales</taxon>
        <taxon>Propionibacteriaceae</taxon>
        <taxon>Enemella</taxon>
    </lineage>
</organism>
<dbReference type="Proteomes" id="UP000216311">
    <property type="component" value="Unassembled WGS sequence"/>
</dbReference>
<dbReference type="AlphaFoldDB" id="A0A255H1B2"/>
<accession>A0A255H1B2</accession>
<evidence type="ECO:0000256" key="1">
    <source>
        <dbReference type="ARBA" id="ARBA00006295"/>
    </source>
</evidence>
<name>A0A255H1B2_9ACTN</name>
<sequence>MAKAAAKVAPTQLRRGTGTRRNGMAAGLMAARAADQGHQLIALDQIARNPENPSEGRVEDVSDLTESIKEVGILQALLVCSRAAYLAERPEVDVEPGEWVLLAGERRILAARAAGLSEAPVVVRDDLATPGLSHAVASAENGLRQGLSPLQEARQYQAMADAGLPQRRIAALVGRSPGHIAKRLKLTQVDPEILEGLGSRLEINAAYALAEVPAAEQRAVLERADRNQDNIGEYAITRAAQWIADDRAGAVALEKELAKGGTEVRDVPYYQLITGNEKEITAARKAGTLILARNEGSARIQYGDSRLERSSAASESIDKAAETRAVMKQLRAGVDRWIGDHLSDYQTSQDRTSEFAAWIVDRMSVDEGVEAWKMLRDRGIGPAYDADAWTTEERRGNFPYRAWLEGLTEADRITVAALLPVISDLRACTYSTTSEAAQRTKDRAEQGSASTEAPTTDASTEAPQTDGDRT</sequence>
<proteinExistence type="inferred from homology"/>
<protein>
    <recommendedName>
        <fullName evidence="4">ParB-like N-terminal domain-containing protein</fullName>
    </recommendedName>
</protein>
<dbReference type="SMART" id="SM00470">
    <property type="entry name" value="ParB"/>
    <property type="match status" value="1"/>
</dbReference>
<dbReference type="InterPro" id="IPR050336">
    <property type="entry name" value="Chromosome_partition/occlusion"/>
</dbReference>
<dbReference type="PANTHER" id="PTHR33375:SF1">
    <property type="entry name" value="CHROMOSOME-PARTITIONING PROTEIN PARB-RELATED"/>
    <property type="match status" value="1"/>
</dbReference>
<dbReference type="RefSeq" id="WP_094364090.1">
    <property type="nucleotide sequence ID" value="NZ_NMVQ01000015.1"/>
</dbReference>
<dbReference type="GO" id="GO:0003677">
    <property type="term" value="F:DNA binding"/>
    <property type="evidence" value="ECO:0007669"/>
    <property type="project" value="InterPro"/>
</dbReference>
<dbReference type="NCBIfam" id="TIGR00180">
    <property type="entry name" value="parB_part"/>
    <property type="match status" value="1"/>
</dbReference>
<comment type="similarity">
    <text evidence="1">Belongs to the ParB family.</text>
</comment>
<dbReference type="PANTHER" id="PTHR33375">
    <property type="entry name" value="CHROMOSOME-PARTITIONING PROTEIN PARB-RELATED"/>
    <property type="match status" value="1"/>
</dbReference>
<dbReference type="GO" id="GO:0007059">
    <property type="term" value="P:chromosome segregation"/>
    <property type="evidence" value="ECO:0007669"/>
    <property type="project" value="UniProtKB-KW"/>
</dbReference>